<keyword evidence="9 13" id="KW-0198">Cysteine biosynthesis</keyword>
<feature type="domain" description="Tryptophan synthase beta chain-like PALP" evidence="14">
    <location>
        <begin position="9"/>
        <end position="293"/>
    </location>
</feature>
<comment type="pathway">
    <text evidence="2">Amino-acid biosynthesis; L-cysteine biosynthesis; L-cysteine from L-serine: step 2/2.</text>
</comment>
<protein>
    <recommendedName>
        <fullName evidence="5 13">Cysteine synthase</fullName>
        <ecNumber evidence="4 13">2.5.1.47</ecNumber>
    </recommendedName>
</protein>
<evidence type="ECO:0000256" key="10">
    <source>
        <dbReference type="ARBA" id="ARBA00047931"/>
    </source>
</evidence>
<dbReference type="AlphaFoldDB" id="A0A1H3QRR1"/>
<evidence type="ECO:0000256" key="13">
    <source>
        <dbReference type="RuleBase" id="RU003985"/>
    </source>
</evidence>
<evidence type="ECO:0000259" key="14">
    <source>
        <dbReference type="Pfam" id="PF00291"/>
    </source>
</evidence>
<dbReference type="EC" id="2.5.1.47" evidence="4 13"/>
<comment type="catalytic activity">
    <reaction evidence="10 13">
        <text>O-acetyl-L-serine + hydrogen sulfide = L-cysteine + acetate</text>
        <dbReference type="Rhea" id="RHEA:14829"/>
        <dbReference type="ChEBI" id="CHEBI:29919"/>
        <dbReference type="ChEBI" id="CHEBI:30089"/>
        <dbReference type="ChEBI" id="CHEBI:35235"/>
        <dbReference type="ChEBI" id="CHEBI:58340"/>
        <dbReference type="EC" id="2.5.1.47"/>
    </reaction>
</comment>
<keyword evidence="6 13" id="KW-0028">Amino-acid biosynthesis</keyword>
<dbReference type="OrthoDB" id="9808024at2"/>
<evidence type="ECO:0000313" key="15">
    <source>
        <dbReference type="EMBL" id="SDZ15751.1"/>
    </source>
</evidence>
<feature type="binding site" evidence="11">
    <location>
        <position position="266"/>
    </location>
    <ligand>
        <name>pyridoxal 5'-phosphate</name>
        <dbReference type="ChEBI" id="CHEBI:597326"/>
    </ligand>
</feature>
<accession>A0A1H3QRR1</accession>
<proteinExistence type="inferred from homology"/>
<gene>
    <name evidence="15" type="ORF">SAMN05660462_02041</name>
</gene>
<dbReference type="InterPro" id="IPR001926">
    <property type="entry name" value="TrpB-like_PALP"/>
</dbReference>
<dbReference type="InterPro" id="IPR005859">
    <property type="entry name" value="CysK"/>
</dbReference>
<dbReference type="PROSITE" id="PS00901">
    <property type="entry name" value="CYS_SYNTHASE"/>
    <property type="match status" value="1"/>
</dbReference>
<dbReference type="SUPFAM" id="SSF53686">
    <property type="entry name" value="Tryptophan synthase beta subunit-like PLP-dependent enzymes"/>
    <property type="match status" value="1"/>
</dbReference>
<dbReference type="EMBL" id="FNQE01000022">
    <property type="protein sequence ID" value="SDZ15751.1"/>
    <property type="molecule type" value="Genomic_DNA"/>
</dbReference>
<evidence type="ECO:0000256" key="11">
    <source>
        <dbReference type="PIRSR" id="PIRSR605856-50"/>
    </source>
</evidence>
<dbReference type="GO" id="GO:0004124">
    <property type="term" value="F:cysteine synthase activity"/>
    <property type="evidence" value="ECO:0007669"/>
    <property type="project" value="UniProtKB-UniRule"/>
</dbReference>
<dbReference type="Gene3D" id="3.40.50.1100">
    <property type="match status" value="2"/>
</dbReference>
<keyword evidence="7 13" id="KW-0808">Transferase</keyword>
<feature type="binding site" evidence="11">
    <location>
        <begin position="178"/>
        <end position="182"/>
    </location>
    <ligand>
        <name>pyridoxal 5'-phosphate</name>
        <dbReference type="ChEBI" id="CHEBI:597326"/>
    </ligand>
</feature>
<evidence type="ECO:0000256" key="5">
    <source>
        <dbReference type="ARBA" id="ARBA00019371"/>
    </source>
</evidence>
<dbReference type="Proteomes" id="UP000198625">
    <property type="component" value="Unassembled WGS sequence"/>
</dbReference>
<sequence length="305" mass="32574">MKVVNSIIELVGNTPIVKLNRVVDENCAEVLVKLEYFNPGSSVKDRIALSMIEKAEAEGKLKKGSVIVEPTSGNTGIGLSIVGASKGYKVILIMPDTMTMERRSLLKAYGAQLILTPGEKGMKGAIEKAQELVQKNQNYFMPQQFENPHNPAKHMETTGIEILNQSDGKVDVFIAGVGTGGTVTGVGKLLKEKVENIKIVAVEPYSSPVLSGGGPGSHKIQGIGAGFIPEVLDMNVIDEIEKVKDEEAIDMTRSLARKEGLLLGISSGAAIFAAVKKAKELGKGKRIVVIAPDSGERYLSTGIFE</sequence>
<evidence type="ECO:0000313" key="16">
    <source>
        <dbReference type="Proteomes" id="UP000198625"/>
    </source>
</evidence>
<dbReference type="FunFam" id="3.40.50.1100:FF:000118">
    <property type="entry name" value="Related to CYS4-cystathionine beta-synthase"/>
    <property type="match status" value="1"/>
</dbReference>
<dbReference type="NCBIfam" id="TIGR01139">
    <property type="entry name" value="cysK"/>
    <property type="match status" value="1"/>
</dbReference>
<evidence type="ECO:0000256" key="1">
    <source>
        <dbReference type="ARBA" id="ARBA00001933"/>
    </source>
</evidence>
<name>A0A1H3QRR1_9FIRM</name>
<evidence type="ECO:0000256" key="4">
    <source>
        <dbReference type="ARBA" id="ARBA00012681"/>
    </source>
</evidence>
<dbReference type="GO" id="GO:0006535">
    <property type="term" value="P:cysteine biosynthetic process from serine"/>
    <property type="evidence" value="ECO:0007669"/>
    <property type="project" value="UniProtKB-UniRule"/>
</dbReference>
<evidence type="ECO:0000256" key="8">
    <source>
        <dbReference type="ARBA" id="ARBA00022898"/>
    </source>
</evidence>
<reference evidence="15 16" key="1">
    <citation type="submission" date="2016-10" db="EMBL/GenBank/DDBJ databases">
        <authorList>
            <person name="de Groot N.N."/>
        </authorList>
    </citation>
    <scope>NUCLEOTIDE SEQUENCE [LARGE SCALE GENOMIC DNA]</scope>
    <source>
        <strain evidence="15 16">DSM 21650</strain>
    </source>
</reference>
<dbReference type="InterPro" id="IPR036052">
    <property type="entry name" value="TrpB-like_PALP_sf"/>
</dbReference>
<evidence type="ECO:0000256" key="7">
    <source>
        <dbReference type="ARBA" id="ARBA00022679"/>
    </source>
</evidence>
<feature type="binding site" evidence="11">
    <location>
        <position position="74"/>
    </location>
    <ligand>
        <name>pyridoxal 5'-phosphate</name>
        <dbReference type="ChEBI" id="CHEBI:597326"/>
    </ligand>
</feature>
<comment type="similarity">
    <text evidence="3 13">Belongs to the cysteine synthase/cystathionine beta-synthase family.</text>
</comment>
<evidence type="ECO:0000256" key="9">
    <source>
        <dbReference type="ARBA" id="ARBA00023192"/>
    </source>
</evidence>
<organism evidence="15 16">
    <name type="scientific">Proteiniborus ethanoligenes</name>
    <dbReference type="NCBI Taxonomy" id="415015"/>
    <lineage>
        <taxon>Bacteria</taxon>
        <taxon>Bacillati</taxon>
        <taxon>Bacillota</taxon>
        <taxon>Clostridia</taxon>
        <taxon>Eubacteriales</taxon>
        <taxon>Proteiniborus</taxon>
    </lineage>
</organism>
<keyword evidence="16" id="KW-1185">Reference proteome</keyword>
<dbReference type="InterPro" id="IPR005856">
    <property type="entry name" value="Cys_synth"/>
</dbReference>
<dbReference type="NCBIfam" id="TIGR01136">
    <property type="entry name" value="cysKM"/>
    <property type="match status" value="1"/>
</dbReference>
<evidence type="ECO:0000256" key="6">
    <source>
        <dbReference type="ARBA" id="ARBA00022605"/>
    </source>
</evidence>
<dbReference type="CDD" id="cd01561">
    <property type="entry name" value="CBS_like"/>
    <property type="match status" value="1"/>
</dbReference>
<dbReference type="InterPro" id="IPR001216">
    <property type="entry name" value="P-phosphate_BS"/>
</dbReference>
<feature type="modified residue" description="N6-(pyridoxal phosphate)lysine" evidence="12">
    <location>
        <position position="44"/>
    </location>
</feature>
<keyword evidence="8 11" id="KW-0663">Pyridoxal phosphate</keyword>
<comment type="cofactor">
    <cofactor evidence="1 11 13">
        <name>pyridoxal 5'-phosphate</name>
        <dbReference type="ChEBI" id="CHEBI:597326"/>
    </cofactor>
</comment>
<dbReference type="STRING" id="415015.SAMN05660462_02041"/>
<dbReference type="FunFam" id="3.40.50.1100:FF:000003">
    <property type="entry name" value="Cystathionine beta-synthase"/>
    <property type="match status" value="1"/>
</dbReference>
<dbReference type="PANTHER" id="PTHR10314">
    <property type="entry name" value="CYSTATHIONINE BETA-SYNTHASE"/>
    <property type="match status" value="1"/>
</dbReference>
<dbReference type="UniPathway" id="UPA00136">
    <property type="reaction ID" value="UER00200"/>
</dbReference>
<evidence type="ECO:0000256" key="12">
    <source>
        <dbReference type="PIRSR" id="PIRSR605856-51"/>
    </source>
</evidence>
<evidence type="ECO:0000256" key="3">
    <source>
        <dbReference type="ARBA" id="ARBA00007103"/>
    </source>
</evidence>
<evidence type="ECO:0000256" key="2">
    <source>
        <dbReference type="ARBA" id="ARBA00004962"/>
    </source>
</evidence>
<dbReference type="InterPro" id="IPR050214">
    <property type="entry name" value="Cys_Synth/Cystath_Beta-Synth"/>
</dbReference>
<dbReference type="Pfam" id="PF00291">
    <property type="entry name" value="PALP"/>
    <property type="match status" value="1"/>
</dbReference>
<dbReference type="RefSeq" id="WP_091730715.1">
    <property type="nucleotide sequence ID" value="NZ_FNQE01000022.1"/>
</dbReference>